<sequence>MDDAVDRTPDDCDTRGPQTRRGRHRGAPSFDRLLLDSRPVGPERARQGIHSTTTDAWRVLRMQGELVEGFGTLAELGPAVAVFGSARVSPDSPTYALAREVGSRLVEAGYAVITGGGPGVMEASNRGAKDADGESVGLGIELPHEQGLNQWVDLGIDFRYFFVRKVMFVKYSQGFIVLPGGLGTLDELFEALTLIQTRKITRFPVVLVDSGFWAPLMDWITDTLVARGMISSEDVELLCVVDTAEEAVARLVSINDPS</sequence>
<dbReference type="SUPFAM" id="SSF102405">
    <property type="entry name" value="MCP/YpsA-like"/>
    <property type="match status" value="1"/>
</dbReference>
<keyword evidence="1" id="KW-0378">Hydrolase</keyword>
<evidence type="ECO:0000256" key="1">
    <source>
        <dbReference type="RuleBase" id="RU363015"/>
    </source>
</evidence>
<dbReference type="Proteomes" id="UP001219037">
    <property type="component" value="Chromosome"/>
</dbReference>
<comment type="catalytic activity">
    <reaction evidence="1">
        <text>N(6)-(dimethylallyl)adenosine 5'-phosphate + H2O = N(6)-dimethylallyladenine + D-ribose 5-phosphate</text>
        <dbReference type="Rhea" id="RHEA:48560"/>
        <dbReference type="ChEBI" id="CHEBI:15377"/>
        <dbReference type="ChEBI" id="CHEBI:17660"/>
        <dbReference type="ChEBI" id="CHEBI:57526"/>
        <dbReference type="ChEBI" id="CHEBI:78346"/>
        <dbReference type="EC" id="3.2.2.n1"/>
    </reaction>
</comment>
<keyword evidence="1" id="KW-0203">Cytokinin biosynthesis</keyword>
<comment type="catalytic activity">
    <reaction evidence="1">
        <text>9-ribosyl-trans-zeatin 5'-phosphate + H2O = trans-zeatin + D-ribose 5-phosphate</text>
        <dbReference type="Rhea" id="RHEA:48564"/>
        <dbReference type="ChEBI" id="CHEBI:15377"/>
        <dbReference type="ChEBI" id="CHEBI:16522"/>
        <dbReference type="ChEBI" id="CHEBI:78346"/>
        <dbReference type="ChEBI" id="CHEBI:87947"/>
        <dbReference type="EC" id="3.2.2.n1"/>
    </reaction>
</comment>
<protein>
    <recommendedName>
        <fullName evidence="1">Cytokinin riboside 5'-monophosphate phosphoribohydrolase</fullName>
        <ecNumber evidence="1">3.2.2.n1</ecNumber>
    </recommendedName>
</protein>
<feature type="region of interest" description="Disordered" evidence="2">
    <location>
        <begin position="1"/>
        <end position="47"/>
    </location>
</feature>
<dbReference type="NCBIfam" id="TIGR00730">
    <property type="entry name" value="Rossman fold protein, TIGR00730 family"/>
    <property type="match status" value="1"/>
</dbReference>
<evidence type="ECO:0000256" key="2">
    <source>
        <dbReference type="SAM" id="MobiDB-lite"/>
    </source>
</evidence>
<keyword evidence="4" id="KW-1185">Reference proteome</keyword>
<dbReference type="RefSeq" id="WP_278156634.1">
    <property type="nucleotide sequence ID" value="NZ_CP121252.1"/>
</dbReference>
<reference evidence="3 4" key="1">
    <citation type="submission" date="2023-04" db="EMBL/GenBank/DDBJ databases">
        <title>Funneling lignin-derived compounds into biodiesel using alkali-halophilic Citricoccus sp. P2.</title>
        <authorList>
            <person name="Luo C.-B."/>
        </authorList>
    </citation>
    <scope>NUCLEOTIDE SEQUENCE [LARGE SCALE GENOMIC DNA]</scope>
    <source>
        <strain evidence="3 4">P2</strain>
    </source>
</reference>
<feature type="compositionally biased region" description="Basic and acidic residues" evidence="2">
    <location>
        <begin position="1"/>
        <end position="14"/>
    </location>
</feature>
<dbReference type="Gene3D" id="3.40.50.450">
    <property type="match status" value="1"/>
</dbReference>
<accession>A0ABY8H4T8</accession>
<comment type="similarity">
    <text evidence="1">Belongs to the LOG family.</text>
</comment>
<dbReference type="PANTHER" id="PTHR43393">
    <property type="entry name" value="CYTOKININ RIBOSIDE 5'-MONOPHOSPHATE PHOSPHORIBOHYDROLASE"/>
    <property type="match status" value="1"/>
</dbReference>
<evidence type="ECO:0000313" key="3">
    <source>
        <dbReference type="EMBL" id="WFP15693.1"/>
    </source>
</evidence>
<organism evidence="3 4">
    <name type="scientific">Citricoccus muralis</name>
    <dbReference type="NCBI Taxonomy" id="169134"/>
    <lineage>
        <taxon>Bacteria</taxon>
        <taxon>Bacillati</taxon>
        <taxon>Actinomycetota</taxon>
        <taxon>Actinomycetes</taxon>
        <taxon>Micrococcales</taxon>
        <taxon>Micrococcaceae</taxon>
        <taxon>Citricoccus</taxon>
    </lineage>
</organism>
<dbReference type="PANTHER" id="PTHR43393:SF2">
    <property type="entry name" value="CYTOKININ RIBOSIDE 5'-MONOPHOSPHATE PHOSPHORIBOHYDROLASE"/>
    <property type="match status" value="1"/>
</dbReference>
<dbReference type="InterPro" id="IPR005269">
    <property type="entry name" value="LOG"/>
</dbReference>
<dbReference type="Pfam" id="PF03641">
    <property type="entry name" value="Lysine_decarbox"/>
    <property type="match status" value="1"/>
</dbReference>
<gene>
    <name evidence="3" type="ORF">P8192_09810</name>
</gene>
<evidence type="ECO:0000313" key="4">
    <source>
        <dbReference type="Proteomes" id="UP001219037"/>
    </source>
</evidence>
<dbReference type="InterPro" id="IPR031100">
    <property type="entry name" value="LOG_fam"/>
</dbReference>
<dbReference type="InterPro" id="IPR052341">
    <property type="entry name" value="LOG_family_nucleotidases"/>
</dbReference>
<dbReference type="EC" id="3.2.2.n1" evidence="1"/>
<proteinExistence type="inferred from homology"/>
<dbReference type="EMBL" id="CP121252">
    <property type="protein sequence ID" value="WFP15693.1"/>
    <property type="molecule type" value="Genomic_DNA"/>
</dbReference>
<name>A0ABY8H4T8_9MICC</name>